<keyword evidence="2 7" id="KW-0677">Repeat</keyword>
<evidence type="ECO:0000256" key="9">
    <source>
        <dbReference type="SAM" id="MobiDB-lite"/>
    </source>
</evidence>
<keyword evidence="5" id="KW-0143">Chaperone</keyword>
<dbReference type="InterPro" id="IPR003959">
    <property type="entry name" value="ATPase_AAA_core"/>
</dbReference>
<dbReference type="SUPFAM" id="SSF81923">
    <property type="entry name" value="Double Clp-N motif"/>
    <property type="match status" value="1"/>
</dbReference>
<dbReference type="Pfam" id="PF02861">
    <property type="entry name" value="Clp_N"/>
    <property type="match status" value="1"/>
</dbReference>
<evidence type="ECO:0000256" key="2">
    <source>
        <dbReference type="ARBA" id="ARBA00022737"/>
    </source>
</evidence>
<accession>A0A380EHX3</accession>
<dbReference type="CDD" id="cd00009">
    <property type="entry name" value="AAA"/>
    <property type="match status" value="1"/>
</dbReference>
<evidence type="ECO:0000259" key="10">
    <source>
        <dbReference type="PROSITE" id="PS51903"/>
    </source>
</evidence>
<dbReference type="InterPro" id="IPR004176">
    <property type="entry name" value="Clp_R_N"/>
</dbReference>
<reference evidence="11 12" key="1">
    <citation type="submission" date="2018-06" db="EMBL/GenBank/DDBJ databases">
        <authorList>
            <consortium name="Pathogen Informatics"/>
            <person name="Doyle S."/>
        </authorList>
    </citation>
    <scope>NUCLEOTIDE SEQUENCE [LARGE SCALE GENOMIC DNA]</scope>
    <source>
        <strain evidence="11 12">NCTC10702</strain>
    </source>
</reference>
<dbReference type="Gene3D" id="3.40.50.300">
    <property type="entry name" value="P-loop containing nucleotide triphosphate hydrolases"/>
    <property type="match status" value="2"/>
</dbReference>
<evidence type="ECO:0000256" key="4">
    <source>
        <dbReference type="ARBA" id="ARBA00022840"/>
    </source>
</evidence>
<protein>
    <submittedName>
        <fullName evidence="11">Chaperone protein ClpB</fullName>
    </submittedName>
</protein>
<evidence type="ECO:0000256" key="3">
    <source>
        <dbReference type="ARBA" id="ARBA00022741"/>
    </source>
</evidence>
<evidence type="ECO:0000256" key="1">
    <source>
        <dbReference type="ARBA" id="ARBA00008675"/>
    </source>
</evidence>
<dbReference type="GO" id="GO:0016887">
    <property type="term" value="F:ATP hydrolysis activity"/>
    <property type="evidence" value="ECO:0007669"/>
    <property type="project" value="InterPro"/>
</dbReference>
<dbReference type="InterPro" id="IPR003593">
    <property type="entry name" value="AAA+_ATPase"/>
</dbReference>
<dbReference type="Pfam" id="PF00004">
    <property type="entry name" value="AAA"/>
    <property type="match status" value="1"/>
</dbReference>
<evidence type="ECO:0000313" key="11">
    <source>
        <dbReference type="EMBL" id="SUL33745.1"/>
    </source>
</evidence>
<dbReference type="FunFam" id="3.40.50.300:FF:000120">
    <property type="entry name" value="ATP-dependent chaperone ClpB"/>
    <property type="match status" value="1"/>
</dbReference>
<feature type="region of interest" description="Disordered" evidence="9">
    <location>
        <begin position="446"/>
        <end position="467"/>
    </location>
</feature>
<evidence type="ECO:0000256" key="8">
    <source>
        <dbReference type="SAM" id="Coils"/>
    </source>
</evidence>
<evidence type="ECO:0000256" key="6">
    <source>
        <dbReference type="ARBA" id="ARBA00026057"/>
    </source>
</evidence>
<dbReference type="PROSITE" id="PS00870">
    <property type="entry name" value="CLPAB_1"/>
    <property type="match status" value="1"/>
</dbReference>
<proteinExistence type="inferred from homology"/>
<keyword evidence="3" id="KW-0547">Nucleotide-binding</keyword>
<dbReference type="InterPro" id="IPR050130">
    <property type="entry name" value="ClpA_ClpB"/>
</dbReference>
<dbReference type="GO" id="GO:0034605">
    <property type="term" value="P:cellular response to heat"/>
    <property type="evidence" value="ECO:0007669"/>
    <property type="project" value="TreeGrafter"/>
</dbReference>
<name>A0A380EHX3_STAAU</name>
<dbReference type="InterPro" id="IPR036628">
    <property type="entry name" value="Clp_N_dom_sf"/>
</dbReference>
<dbReference type="SUPFAM" id="SSF52540">
    <property type="entry name" value="P-loop containing nucleoside triphosphate hydrolases"/>
    <property type="match status" value="1"/>
</dbReference>
<dbReference type="Pfam" id="PF17871">
    <property type="entry name" value="AAA_lid_9"/>
    <property type="match status" value="1"/>
</dbReference>
<feature type="domain" description="Clp R" evidence="10">
    <location>
        <begin position="3"/>
        <end position="145"/>
    </location>
</feature>
<evidence type="ECO:0000256" key="7">
    <source>
        <dbReference type="PROSITE-ProRule" id="PRU01251"/>
    </source>
</evidence>
<keyword evidence="8" id="KW-0175">Coiled coil</keyword>
<dbReference type="PANTHER" id="PTHR11638">
    <property type="entry name" value="ATP-DEPENDENT CLP PROTEASE"/>
    <property type="match status" value="1"/>
</dbReference>
<dbReference type="InterPro" id="IPR027417">
    <property type="entry name" value="P-loop_NTPase"/>
</dbReference>
<dbReference type="GO" id="GO:0005524">
    <property type="term" value="F:ATP binding"/>
    <property type="evidence" value="ECO:0007669"/>
    <property type="project" value="UniProtKB-KW"/>
</dbReference>
<organism evidence="11 12">
    <name type="scientific">Staphylococcus aureus</name>
    <dbReference type="NCBI Taxonomy" id="1280"/>
    <lineage>
        <taxon>Bacteria</taxon>
        <taxon>Bacillati</taxon>
        <taxon>Bacillota</taxon>
        <taxon>Bacilli</taxon>
        <taxon>Bacillales</taxon>
        <taxon>Staphylococcaceae</taxon>
        <taxon>Staphylococcus</taxon>
    </lineage>
</organism>
<gene>
    <name evidence="11" type="primary">clpB_1</name>
    <name evidence="11" type="ORF">NCTC10702_01486</name>
</gene>
<comment type="subunit">
    <text evidence="6">Homohexamer. The oligomerization is ATP-dependent.</text>
</comment>
<dbReference type="GO" id="GO:0005737">
    <property type="term" value="C:cytoplasm"/>
    <property type="evidence" value="ECO:0007669"/>
    <property type="project" value="TreeGrafter"/>
</dbReference>
<evidence type="ECO:0000313" key="12">
    <source>
        <dbReference type="Proteomes" id="UP000254116"/>
    </source>
</evidence>
<keyword evidence="4" id="KW-0067">ATP-binding</keyword>
<evidence type="ECO:0000256" key="5">
    <source>
        <dbReference type="ARBA" id="ARBA00023186"/>
    </source>
</evidence>
<dbReference type="PANTHER" id="PTHR11638:SF18">
    <property type="entry name" value="HEAT SHOCK PROTEIN 104"/>
    <property type="match status" value="1"/>
</dbReference>
<comment type="similarity">
    <text evidence="1">Belongs to the ClpA/ClpB family.</text>
</comment>
<feature type="coiled-coil region" evidence="8">
    <location>
        <begin position="50"/>
        <end position="106"/>
    </location>
</feature>
<dbReference type="AlphaFoldDB" id="A0A380EHX3"/>
<dbReference type="Proteomes" id="UP000254116">
    <property type="component" value="Unassembled WGS sequence"/>
</dbReference>
<dbReference type="Gene3D" id="1.10.1780.10">
    <property type="entry name" value="Clp, N-terminal domain"/>
    <property type="match status" value="1"/>
</dbReference>
<dbReference type="SMART" id="SM00382">
    <property type="entry name" value="AAA"/>
    <property type="match status" value="1"/>
</dbReference>
<dbReference type="InterPro" id="IPR041546">
    <property type="entry name" value="ClpA/ClpB_AAA_lid"/>
</dbReference>
<dbReference type="FunFam" id="3.40.50.300:FF:000010">
    <property type="entry name" value="Chaperone clpB 1, putative"/>
    <property type="match status" value="1"/>
</dbReference>
<sequence>MDINKMTYAVQSALQQAVELSQQHKLQNIEIEAILSAALNESESLYKSILERANIEVDQLNKAYEDKLNTYASVEGDNIQYGQYISQQANQLITKAESYMKEYEDEYISMEHILRSAMDIDQTTKHYINNKVEVIKEIIKKVRGGNHVTSQNPEVNYEALAKYGRDLVEEVRQGKMDPVIGRDEEIRNTIRILSRKTKNNPVLIGEPGVGKTAIVEGLAQRIVKKDVPESLLDKTVFELDLSALVAGAKYRGEFEERLKAVLKEVKESDGRIILFIDEIHMLVGAGKTDGAMDAGNMLKPMLARGELHCIGATTLNEYREYIEKDSALERRFQKVAVSEPDVEDTISILRGLKERYEVYHGVRIQDRALVAAAELSDRYITDRFLPDKAIDLVDQACATIRTEMGSNPTELDQVNRRVMQLEIEESALKNESDNASKQRLQELQEELANEKEKQAALQSRVESEKEK</sequence>
<dbReference type="InterPro" id="IPR018368">
    <property type="entry name" value="ClpA/B_CS1"/>
</dbReference>
<dbReference type="EMBL" id="UHBY01000003">
    <property type="protein sequence ID" value="SUL33745.1"/>
    <property type="molecule type" value="Genomic_DNA"/>
</dbReference>
<dbReference type="PROSITE" id="PS51903">
    <property type="entry name" value="CLP_R"/>
    <property type="match status" value="1"/>
</dbReference>